<keyword evidence="2" id="KW-1277">Toxin-antitoxin system</keyword>
<dbReference type="RefSeq" id="WP_085559760.1">
    <property type="nucleotide sequence ID" value="NZ_FOAH01000057.1"/>
</dbReference>
<proteinExistence type="inferred from homology"/>
<evidence type="ECO:0000256" key="2">
    <source>
        <dbReference type="ARBA" id="ARBA00022649"/>
    </source>
</evidence>
<evidence type="ECO:0000313" key="3">
    <source>
        <dbReference type="EMBL" id="SMH34074.1"/>
    </source>
</evidence>
<dbReference type="GO" id="GO:0044010">
    <property type="term" value="P:single-species biofilm formation"/>
    <property type="evidence" value="ECO:0007669"/>
    <property type="project" value="InterPro"/>
</dbReference>
<dbReference type="EMBL" id="FXBJ01000002">
    <property type="protein sequence ID" value="SMH34074.1"/>
    <property type="molecule type" value="Genomic_DNA"/>
</dbReference>
<name>A0A1X7N988_9LACT</name>
<dbReference type="GO" id="GO:0015643">
    <property type="term" value="F:toxic substance binding"/>
    <property type="evidence" value="ECO:0007669"/>
    <property type="project" value="InterPro"/>
</dbReference>
<evidence type="ECO:0000313" key="4">
    <source>
        <dbReference type="Proteomes" id="UP000193435"/>
    </source>
</evidence>
<dbReference type="InterPro" id="IPR026262">
    <property type="entry name" value="DinJ"/>
</dbReference>
<dbReference type="PIRSF" id="PIRSF003108">
    <property type="entry name" value="DinJ"/>
    <property type="match status" value="1"/>
</dbReference>
<comment type="similarity">
    <text evidence="1">Belongs to the RelB/DinJ antitoxin family.</text>
</comment>
<dbReference type="InterPro" id="IPR013321">
    <property type="entry name" value="Arc_rbn_hlx_hlx"/>
</dbReference>
<dbReference type="GO" id="GO:0006351">
    <property type="term" value="P:DNA-templated transcription"/>
    <property type="evidence" value="ECO:0007669"/>
    <property type="project" value="TreeGrafter"/>
</dbReference>
<dbReference type="GO" id="GO:0006355">
    <property type="term" value="P:regulation of DNA-templated transcription"/>
    <property type="evidence" value="ECO:0007669"/>
    <property type="project" value="InterPro"/>
</dbReference>
<sequence>METKAKKSLIQVRMDETVKTQAVEVLNSLGMDTSTAINVFFRQVIAENGLPFQPKKALFNNETLAAIKKSDEEVKNGKGKRYTTVDDLFEDALGN</sequence>
<dbReference type="Proteomes" id="UP000193435">
    <property type="component" value="Unassembled WGS sequence"/>
</dbReference>
<dbReference type="STRING" id="1073423.SAMN04488700_1633"/>
<dbReference type="PANTHER" id="PTHR38781">
    <property type="entry name" value="ANTITOXIN DINJ-RELATED"/>
    <property type="match status" value="1"/>
</dbReference>
<dbReference type="AlphaFoldDB" id="A0A1X7N988"/>
<dbReference type="InterPro" id="IPR007337">
    <property type="entry name" value="RelB/DinJ"/>
</dbReference>
<dbReference type="GO" id="GO:0000987">
    <property type="term" value="F:cis-regulatory region sequence-specific DNA binding"/>
    <property type="evidence" value="ECO:0007669"/>
    <property type="project" value="InterPro"/>
</dbReference>
<dbReference type="PANTHER" id="PTHR38781:SF1">
    <property type="entry name" value="ANTITOXIN DINJ-RELATED"/>
    <property type="match status" value="1"/>
</dbReference>
<dbReference type="Pfam" id="PF04221">
    <property type="entry name" value="RelB"/>
    <property type="match status" value="1"/>
</dbReference>
<evidence type="ECO:0000256" key="1">
    <source>
        <dbReference type="ARBA" id="ARBA00010562"/>
    </source>
</evidence>
<dbReference type="Gene3D" id="1.10.1220.10">
    <property type="entry name" value="Met repressor-like"/>
    <property type="match status" value="1"/>
</dbReference>
<gene>
    <name evidence="3" type="ORF">SAMN04488700_1633</name>
</gene>
<protein>
    <submittedName>
        <fullName evidence="3">DNA-damage-inducible protein J</fullName>
    </submittedName>
</protein>
<dbReference type="NCBIfam" id="TIGR02384">
    <property type="entry name" value="RelB_DinJ"/>
    <property type="match status" value="1"/>
</dbReference>
<keyword evidence="4" id="KW-1185">Reference proteome</keyword>
<accession>A0A1X7N988</accession>
<dbReference type="OrthoDB" id="9808267at2"/>
<organism evidence="3 4">
    <name type="scientific">Carnobacterium iners</name>
    <dbReference type="NCBI Taxonomy" id="1073423"/>
    <lineage>
        <taxon>Bacteria</taxon>
        <taxon>Bacillati</taxon>
        <taxon>Bacillota</taxon>
        <taxon>Bacilli</taxon>
        <taxon>Lactobacillales</taxon>
        <taxon>Carnobacteriaceae</taxon>
        <taxon>Carnobacterium</taxon>
    </lineage>
</organism>
<reference evidence="3 4" key="1">
    <citation type="submission" date="2017-04" db="EMBL/GenBank/DDBJ databases">
        <authorList>
            <person name="Afonso C.L."/>
            <person name="Miller P.J."/>
            <person name="Scott M.A."/>
            <person name="Spackman E."/>
            <person name="Goraichik I."/>
            <person name="Dimitrov K.M."/>
            <person name="Suarez D.L."/>
            <person name="Swayne D.E."/>
        </authorList>
    </citation>
    <scope>NUCLEOTIDE SEQUENCE [LARGE SCALE GENOMIC DNA]</scope>
    <source>
        <strain evidence="3 4">LMG26642</strain>
    </source>
</reference>